<evidence type="ECO:0000313" key="2">
    <source>
        <dbReference type="Proteomes" id="UP001153328"/>
    </source>
</evidence>
<comment type="caution">
    <text evidence="1">The sequence shown here is derived from an EMBL/GenBank/DDBJ whole genome shotgun (WGS) entry which is preliminary data.</text>
</comment>
<proteinExistence type="predicted"/>
<dbReference type="Proteomes" id="UP001153328">
    <property type="component" value="Unassembled WGS sequence"/>
</dbReference>
<gene>
    <name evidence="1" type="ORF">SBRY_10224</name>
</gene>
<name>A0A9W4E5X5_9ACTN</name>
<dbReference type="EMBL" id="CAJVAX010000001">
    <property type="protein sequence ID" value="CAG7599202.1"/>
    <property type="molecule type" value="Genomic_DNA"/>
</dbReference>
<dbReference type="AlphaFoldDB" id="A0A9W4E5X5"/>
<evidence type="ECO:0000313" key="1">
    <source>
        <dbReference type="EMBL" id="CAG7599202.1"/>
    </source>
</evidence>
<protein>
    <submittedName>
        <fullName evidence="1">Uncharacterized protein</fullName>
    </submittedName>
</protein>
<accession>A0A9W4E5X5</accession>
<sequence>MSRRERKARRLLVGDDTYLWSVGHTHRLPEGGGYEDCTESVTLRRYGARGRLHIAFASAPGHYVPDGILESGAVGTDEGFLNLYEPGTARALLDTALAHGWDPDDPTTTALDGWTLFPAVHTHRTAES</sequence>
<keyword evidence="2" id="KW-1185">Reference proteome</keyword>
<organism evidence="1 2">
    <name type="scientific">Actinacidiphila bryophytorum</name>
    <dbReference type="NCBI Taxonomy" id="1436133"/>
    <lineage>
        <taxon>Bacteria</taxon>
        <taxon>Bacillati</taxon>
        <taxon>Actinomycetota</taxon>
        <taxon>Actinomycetes</taxon>
        <taxon>Kitasatosporales</taxon>
        <taxon>Streptomycetaceae</taxon>
        <taxon>Actinacidiphila</taxon>
    </lineage>
</organism>
<dbReference type="RefSeq" id="WP_205044567.1">
    <property type="nucleotide sequence ID" value="NZ_CAJVAX010000001.1"/>
</dbReference>
<reference evidence="1" key="1">
    <citation type="submission" date="2021-06" db="EMBL/GenBank/DDBJ databases">
        <authorList>
            <person name="Arsene-Ploetze F."/>
        </authorList>
    </citation>
    <scope>NUCLEOTIDE SEQUENCE</scope>
    <source>
        <strain evidence="1">SBRY1</strain>
    </source>
</reference>